<evidence type="ECO:0000313" key="1">
    <source>
        <dbReference type="EMBL" id="GFZ89651.1"/>
    </source>
</evidence>
<dbReference type="Proteomes" id="UP000628109">
    <property type="component" value="Unassembled WGS sequence"/>
</dbReference>
<name>A0ABQ1EVT4_SPHSA</name>
<accession>A0ABQ1EVT4</accession>
<protein>
    <submittedName>
        <fullName evidence="1">Uncharacterized protein</fullName>
    </submittedName>
</protein>
<evidence type="ECO:0000313" key="2">
    <source>
        <dbReference type="Proteomes" id="UP000628109"/>
    </source>
</evidence>
<keyword evidence="2" id="KW-1185">Reference proteome</keyword>
<comment type="caution">
    <text evidence="1">The sequence shown here is derived from an EMBL/GenBank/DDBJ whole genome shotgun (WGS) entry which is preliminary data.</text>
</comment>
<dbReference type="EMBL" id="BMDU01000003">
    <property type="protein sequence ID" value="GFZ89651.1"/>
    <property type="molecule type" value="Genomic_DNA"/>
</dbReference>
<organism evidence="1 2">
    <name type="scientific">Sphingobium fuliginis (strain ATCC 27551)</name>
    <dbReference type="NCBI Taxonomy" id="336203"/>
    <lineage>
        <taxon>Bacteria</taxon>
        <taxon>Pseudomonadati</taxon>
        <taxon>Pseudomonadota</taxon>
        <taxon>Alphaproteobacteria</taxon>
        <taxon>Sphingomonadales</taxon>
        <taxon>Sphingomonadaceae</taxon>
        <taxon>Sphingobium</taxon>
    </lineage>
</organism>
<sequence>MSDLFDREFHASRAGGYSSPGHVYPNNAGFKGTAETGREAAEAINGRLGGLQRRVFDAVKGRGTNGLTPEEAADLLAESRVSVQPRFSELKAKGLIADSGKRRMNPSSRKRAVVWVIRELAPKMEADHG</sequence>
<reference evidence="2" key="1">
    <citation type="journal article" date="2019" name="Int. J. Syst. Evol. Microbiol.">
        <title>The Global Catalogue of Microorganisms (GCM) 10K type strain sequencing project: providing services to taxonomists for standard genome sequencing and annotation.</title>
        <authorList>
            <consortium name="The Broad Institute Genomics Platform"/>
            <consortium name="The Broad Institute Genome Sequencing Center for Infectious Disease"/>
            <person name="Wu L."/>
            <person name="Ma J."/>
        </authorList>
    </citation>
    <scope>NUCLEOTIDE SEQUENCE [LARGE SCALE GENOMIC DNA]</scope>
    <source>
        <strain evidence="2">CCM 7327</strain>
    </source>
</reference>
<proteinExistence type="predicted"/>
<dbReference type="RefSeq" id="WP_188453289.1">
    <property type="nucleotide sequence ID" value="NZ_BMDU01000003.1"/>
</dbReference>
<gene>
    <name evidence="1" type="ORF">GCM10019071_19550</name>
</gene>